<protein>
    <submittedName>
        <fullName evidence="2">Uncharacterized protein</fullName>
    </submittedName>
</protein>
<feature type="region of interest" description="Disordered" evidence="1">
    <location>
        <begin position="36"/>
        <end position="73"/>
    </location>
</feature>
<dbReference type="AlphaFoldDB" id="A0A0D2L2K1"/>
<dbReference type="Proteomes" id="UP000054270">
    <property type="component" value="Unassembled WGS sequence"/>
</dbReference>
<reference evidence="3" key="1">
    <citation type="submission" date="2014-04" db="EMBL/GenBank/DDBJ databases">
        <title>Evolutionary Origins and Diversification of the Mycorrhizal Mutualists.</title>
        <authorList>
            <consortium name="DOE Joint Genome Institute"/>
            <consortium name="Mycorrhizal Genomics Consortium"/>
            <person name="Kohler A."/>
            <person name="Kuo A."/>
            <person name="Nagy L.G."/>
            <person name="Floudas D."/>
            <person name="Copeland A."/>
            <person name="Barry K.W."/>
            <person name="Cichocki N."/>
            <person name="Veneault-Fourrey C."/>
            <person name="LaButti K."/>
            <person name="Lindquist E.A."/>
            <person name="Lipzen A."/>
            <person name="Lundell T."/>
            <person name="Morin E."/>
            <person name="Murat C."/>
            <person name="Riley R."/>
            <person name="Ohm R."/>
            <person name="Sun H."/>
            <person name="Tunlid A."/>
            <person name="Henrissat B."/>
            <person name="Grigoriev I.V."/>
            <person name="Hibbett D.S."/>
            <person name="Martin F."/>
        </authorList>
    </citation>
    <scope>NUCLEOTIDE SEQUENCE [LARGE SCALE GENOMIC DNA]</scope>
    <source>
        <strain evidence="3">FD-334 SS-4</strain>
    </source>
</reference>
<gene>
    <name evidence="2" type="ORF">HYPSUDRAFT_763762</name>
</gene>
<keyword evidence="3" id="KW-1185">Reference proteome</keyword>
<name>A0A0D2L2K1_HYPSF</name>
<dbReference type="EMBL" id="KN817562">
    <property type="protein sequence ID" value="KJA20952.1"/>
    <property type="molecule type" value="Genomic_DNA"/>
</dbReference>
<evidence type="ECO:0000256" key="1">
    <source>
        <dbReference type="SAM" id="MobiDB-lite"/>
    </source>
</evidence>
<accession>A0A0D2L2K1</accession>
<sequence>MRRDAWYMLCGVSSPKFSSRAVRSIRAGTLITPVHQKPRRTARRGSSTTSARPCAAPHGALGARGPVVSGATRRRNGRAIPGIVLSCLASSHGSRPFCGPHCSAISNGDIVIRRALHGGGGTTLRGASCLGPCAPLPVGCFGIVRLAHLLRAHRTHDGMTRGKPICLCSYHEATL</sequence>
<proteinExistence type="predicted"/>
<evidence type="ECO:0000313" key="2">
    <source>
        <dbReference type="EMBL" id="KJA20952.1"/>
    </source>
</evidence>
<evidence type="ECO:0000313" key="3">
    <source>
        <dbReference type="Proteomes" id="UP000054270"/>
    </source>
</evidence>
<organism evidence="2 3">
    <name type="scientific">Hypholoma sublateritium (strain FD-334 SS-4)</name>
    <dbReference type="NCBI Taxonomy" id="945553"/>
    <lineage>
        <taxon>Eukaryota</taxon>
        <taxon>Fungi</taxon>
        <taxon>Dikarya</taxon>
        <taxon>Basidiomycota</taxon>
        <taxon>Agaricomycotina</taxon>
        <taxon>Agaricomycetes</taxon>
        <taxon>Agaricomycetidae</taxon>
        <taxon>Agaricales</taxon>
        <taxon>Agaricineae</taxon>
        <taxon>Strophariaceae</taxon>
        <taxon>Hypholoma</taxon>
    </lineage>
</organism>